<evidence type="ECO:0000313" key="3">
    <source>
        <dbReference type="Proteomes" id="UP000001072"/>
    </source>
</evidence>
<sequence length="87" mass="9281">MNTVFLIARIVLICTPSAIVQPVPIQTCGGYELIKPLIKGSEKQVIGNGDKGSSFRQHREHEGDGCCIHCDDDPCHGGCGVPCCTIV</sequence>
<evidence type="ECO:0000256" key="1">
    <source>
        <dbReference type="SAM" id="SignalP"/>
    </source>
</evidence>
<organism evidence="3">
    <name type="scientific">Melampsora larici-populina (strain 98AG31 / pathotype 3-4-7)</name>
    <name type="common">Poplar leaf rust fungus</name>
    <dbReference type="NCBI Taxonomy" id="747676"/>
    <lineage>
        <taxon>Eukaryota</taxon>
        <taxon>Fungi</taxon>
        <taxon>Dikarya</taxon>
        <taxon>Basidiomycota</taxon>
        <taxon>Pucciniomycotina</taxon>
        <taxon>Pucciniomycetes</taxon>
        <taxon>Pucciniales</taxon>
        <taxon>Melampsoraceae</taxon>
        <taxon>Melampsora</taxon>
    </lineage>
</organism>
<evidence type="ECO:0000313" key="2">
    <source>
        <dbReference type="EMBL" id="EGG07941.1"/>
    </source>
</evidence>
<accession>F4RI55</accession>
<dbReference type="KEGG" id="mlr:MELLADRAFT_124361"/>
<dbReference type="InParanoid" id="F4RI55"/>
<reference evidence="3" key="1">
    <citation type="journal article" date="2011" name="Proc. Natl. Acad. Sci. U.S.A.">
        <title>Obligate biotrophy features unraveled by the genomic analysis of rust fungi.</title>
        <authorList>
            <person name="Duplessis S."/>
            <person name="Cuomo C.A."/>
            <person name="Lin Y.-C."/>
            <person name="Aerts A."/>
            <person name="Tisserant E."/>
            <person name="Veneault-Fourrey C."/>
            <person name="Joly D.L."/>
            <person name="Hacquard S."/>
            <person name="Amselem J."/>
            <person name="Cantarel B.L."/>
            <person name="Chiu R."/>
            <person name="Coutinho P.M."/>
            <person name="Feau N."/>
            <person name="Field M."/>
            <person name="Frey P."/>
            <person name="Gelhaye E."/>
            <person name="Goldberg J."/>
            <person name="Grabherr M.G."/>
            <person name="Kodira C.D."/>
            <person name="Kohler A."/>
            <person name="Kuees U."/>
            <person name="Lindquist E.A."/>
            <person name="Lucas S.M."/>
            <person name="Mago R."/>
            <person name="Mauceli E."/>
            <person name="Morin E."/>
            <person name="Murat C."/>
            <person name="Pangilinan J.L."/>
            <person name="Park R."/>
            <person name="Pearson M."/>
            <person name="Quesneville H."/>
            <person name="Rouhier N."/>
            <person name="Sakthikumar S."/>
            <person name="Salamov A.A."/>
            <person name="Schmutz J."/>
            <person name="Selles B."/>
            <person name="Shapiro H."/>
            <person name="Tanguay P."/>
            <person name="Tuskan G.A."/>
            <person name="Henrissat B."/>
            <person name="Van de Peer Y."/>
            <person name="Rouze P."/>
            <person name="Ellis J.G."/>
            <person name="Dodds P.N."/>
            <person name="Schein J.E."/>
            <person name="Zhong S."/>
            <person name="Hamelin R.C."/>
            <person name="Grigoriev I.V."/>
            <person name="Szabo L.J."/>
            <person name="Martin F."/>
        </authorList>
    </citation>
    <scope>NUCLEOTIDE SEQUENCE [LARGE SCALE GENOMIC DNA]</scope>
    <source>
        <strain evidence="3">98AG31 / pathotype 3-4-7</strain>
    </source>
</reference>
<proteinExistence type="predicted"/>
<dbReference type="EMBL" id="GL883102">
    <property type="protein sequence ID" value="EGG07941.1"/>
    <property type="molecule type" value="Genomic_DNA"/>
</dbReference>
<name>F4RI55_MELLP</name>
<dbReference type="RefSeq" id="XP_007408706.1">
    <property type="nucleotide sequence ID" value="XM_007408644.1"/>
</dbReference>
<keyword evidence="3" id="KW-1185">Reference proteome</keyword>
<keyword evidence="1" id="KW-0732">Signal</keyword>
<dbReference type="VEuPathDB" id="FungiDB:MELLADRAFT_124361"/>
<gene>
    <name evidence="2" type="ORF">MELLADRAFT_124361</name>
</gene>
<dbReference type="AlphaFoldDB" id="F4RI55"/>
<feature type="signal peptide" evidence="1">
    <location>
        <begin position="1"/>
        <end position="22"/>
    </location>
</feature>
<dbReference type="GeneID" id="18926747"/>
<protein>
    <submittedName>
        <fullName evidence="2">Secreted protein</fullName>
    </submittedName>
</protein>
<dbReference type="HOGENOM" id="CLU_182430_0_0_1"/>
<dbReference type="Proteomes" id="UP000001072">
    <property type="component" value="Unassembled WGS sequence"/>
</dbReference>
<feature type="chain" id="PRO_5003315249" evidence="1">
    <location>
        <begin position="23"/>
        <end position="87"/>
    </location>
</feature>